<evidence type="ECO:0000259" key="1">
    <source>
        <dbReference type="Pfam" id="PF08241"/>
    </source>
</evidence>
<name>A0ABS9H0R7_9BACL</name>
<accession>A0ABS9H0R7</accession>
<dbReference type="RefSeq" id="WP_236332889.1">
    <property type="nucleotide sequence ID" value="NZ_JAKIJS010000001.1"/>
</dbReference>
<proteinExistence type="predicted"/>
<comment type="caution">
    <text evidence="2">The sequence shown here is derived from an EMBL/GenBank/DDBJ whole genome shotgun (WGS) entry which is preliminary data.</text>
</comment>
<dbReference type="PANTHER" id="PTHR43861:SF1">
    <property type="entry name" value="TRANS-ACONITATE 2-METHYLTRANSFERASE"/>
    <property type="match status" value="1"/>
</dbReference>
<reference evidence="2 3" key="1">
    <citation type="submission" date="2022-01" db="EMBL/GenBank/DDBJ databases">
        <title>Alkalihalobacillus sp. EGI L200015, a novel bacterium isolated from a salt lake sediment.</title>
        <authorList>
            <person name="Gao L."/>
            <person name="Fang B.-Z."/>
            <person name="Li W.-J."/>
        </authorList>
    </citation>
    <scope>NUCLEOTIDE SEQUENCE [LARGE SCALE GENOMIC DNA]</scope>
    <source>
        <strain evidence="2 3">KCTC 12718</strain>
    </source>
</reference>
<keyword evidence="2" id="KW-0489">Methyltransferase</keyword>
<sequence length="239" mass="27963">MDKSISYEAYQEMADYYARYIDHKPFNAYYERPGTLSLLPDVENKKVLDAGCGAGYYTEWLISNGAQVTAVDFSENMVQRTKARVGNKADVIHADLNEPLSAIKSKSKDLIVSALTLHYLKDWEQPIKEFNRILKNKGRFVFSVHHPFMDFTMFNRENYFATELLTDEWETNNGKVEVQFYRRPLSEVFKPLYLNGFVIEKVLEPLPTEAFRKAVPEQYERLKKRPQFLFVRAQKTTNM</sequence>
<dbReference type="GO" id="GO:0032259">
    <property type="term" value="P:methylation"/>
    <property type="evidence" value="ECO:0007669"/>
    <property type="project" value="UniProtKB-KW"/>
</dbReference>
<dbReference type="SUPFAM" id="SSF53335">
    <property type="entry name" value="S-adenosyl-L-methionine-dependent methyltransferases"/>
    <property type="match status" value="1"/>
</dbReference>
<keyword evidence="3" id="KW-1185">Reference proteome</keyword>
<dbReference type="CDD" id="cd02440">
    <property type="entry name" value="AdoMet_MTases"/>
    <property type="match status" value="1"/>
</dbReference>
<organism evidence="2 3">
    <name type="scientific">Pseudalkalibacillus berkeleyi</name>
    <dbReference type="NCBI Taxonomy" id="1069813"/>
    <lineage>
        <taxon>Bacteria</taxon>
        <taxon>Bacillati</taxon>
        <taxon>Bacillota</taxon>
        <taxon>Bacilli</taxon>
        <taxon>Bacillales</taxon>
        <taxon>Fictibacillaceae</taxon>
        <taxon>Pseudalkalibacillus</taxon>
    </lineage>
</organism>
<dbReference type="InterPro" id="IPR029063">
    <property type="entry name" value="SAM-dependent_MTases_sf"/>
</dbReference>
<dbReference type="EMBL" id="JAKIJS010000001">
    <property type="protein sequence ID" value="MCF6137363.1"/>
    <property type="molecule type" value="Genomic_DNA"/>
</dbReference>
<keyword evidence="2" id="KW-0808">Transferase</keyword>
<dbReference type="Pfam" id="PF08241">
    <property type="entry name" value="Methyltransf_11"/>
    <property type="match status" value="1"/>
</dbReference>
<evidence type="ECO:0000313" key="3">
    <source>
        <dbReference type="Proteomes" id="UP001649381"/>
    </source>
</evidence>
<dbReference type="Gene3D" id="3.40.50.150">
    <property type="entry name" value="Vaccinia Virus protein VP39"/>
    <property type="match status" value="1"/>
</dbReference>
<dbReference type="GO" id="GO:0008168">
    <property type="term" value="F:methyltransferase activity"/>
    <property type="evidence" value="ECO:0007669"/>
    <property type="project" value="UniProtKB-KW"/>
</dbReference>
<dbReference type="Proteomes" id="UP001649381">
    <property type="component" value="Unassembled WGS sequence"/>
</dbReference>
<gene>
    <name evidence="2" type="ORF">L2716_06440</name>
</gene>
<dbReference type="PANTHER" id="PTHR43861">
    <property type="entry name" value="TRANS-ACONITATE 2-METHYLTRANSFERASE-RELATED"/>
    <property type="match status" value="1"/>
</dbReference>
<dbReference type="InterPro" id="IPR013216">
    <property type="entry name" value="Methyltransf_11"/>
</dbReference>
<feature type="domain" description="Methyltransferase type 11" evidence="1">
    <location>
        <begin position="48"/>
        <end position="142"/>
    </location>
</feature>
<evidence type="ECO:0000313" key="2">
    <source>
        <dbReference type="EMBL" id="MCF6137363.1"/>
    </source>
</evidence>
<protein>
    <submittedName>
        <fullName evidence="2">Class I SAM-dependent methyltransferase</fullName>
    </submittedName>
</protein>